<keyword evidence="1" id="KW-0812">Transmembrane</keyword>
<evidence type="ECO:0000256" key="1">
    <source>
        <dbReference type="SAM" id="Phobius"/>
    </source>
</evidence>
<dbReference type="PANTHER" id="PTHR37309">
    <property type="entry name" value="SLR0284 PROTEIN"/>
    <property type="match status" value="1"/>
</dbReference>
<keyword evidence="3" id="KW-1185">Reference proteome</keyword>
<evidence type="ECO:0000313" key="3">
    <source>
        <dbReference type="Proteomes" id="UP000296352"/>
    </source>
</evidence>
<feature type="transmembrane region" description="Helical" evidence="1">
    <location>
        <begin position="66"/>
        <end position="85"/>
    </location>
</feature>
<dbReference type="KEGG" id="cee:CENDO_00820"/>
<sequence length="130" mass="13234">MRTLINLALTIISTALALWVVVALVPGITLDPQGSSEGVAFVVVAAAFVVVNAVLGTVLHAISWPLSCVTLGLFALVVNGAVLLAVPRVLDQLALGRGTLVIDGWWAAIFGAAILGLAQAVIGMVTAPAR</sequence>
<keyword evidence="1" id="KW-0472">Membrane</keyword>
<dbReference type="InterPro" id="IPR007165">
    <property type="entry name" value="Phage_holin_4_2"/>
</dbReference>
<gene>
    <name evidence="2" type="ORF">CENDO_00820</name>
</gene>
<proteinExistence type="predicted"/>
<dbReference type="RefSeq" id="WP_136140342.1">
    <property type="nucleotide sequence ID" value="NZ_CP039247.1"/>
</dbReference>
<dbReference type="Pfam" id="PF04020">
    <property type="entry name" value="Phage_holin_4_2"/>
    <property type="match status" value="1"/>
</dbReference>
<dbReference type="EMBL" id="CP039247">
    <property type="protein sequence ID" value="QCB27473.1"/>
    <property type="molecule type" value="Genomic_DNA"/>
</dbReference>
<accession>A0A4P7QDM7</accession>
<protein>
    <recommendedName>
        <fullName evidence="4">Phage holin family protein</fullName>
    </recommendedName>
</protein>
<dbReference type="AlphaFoldDB" id="A0A4P7QDM7"/>
<evidence type="ECO:0000313" key="2">
    <source>
        <dbReference type="EMBL" id="QCB27473.1"/>
    </source>
</evidence>
<evidence type="ECO:0008006" key="4">
    <source>
        <dbReference type="Google" id="ProtNLM"/>
    </source>
</evidence>
<reference evidence="2 3" key="1">
    <citation type="submission" date="2019-04" db="EMBL/GenBank/DDBJ databases">
        <title>Corynebacterium endometrii sp. nov., isolated from the uterus of a cow with endometritis.</title>
        <authorList>
            <person name="Ballas P."/>
            <person name="Ruckert C."/>
            <person name="Wagener K."/>
            <person name="Drillich M."/>
            <person name="Kaempfer P."/>
            <person name="Busse H.-J."/>
            <person name="Ehling-Schulz M."/>
        </authorList>
    </citation>
    <scope>NUCLEOTIDE SEQUENCE [LARGE SCALE GENOMIC DNA]</scope>
    <source>
        <strain evidence="2 3">LMM-1653</strain>
    </source>
</reference>
<keyword evidence="1" id="KW-1133">Transmembrane helix</keyword>
<name>A0A4P7QDM7_9CORY</name>
<organism evidence="2 3">
    <name type="scientific">Corynebacterium endometrii</name>
    <dbReference type="NCBI Taxonomy" id="2488819"/>
    <lineage>
        <taxon>Bacteria</taxon>
        <taxon>Bacillati</taxon>
        <taxon>Actinomycetota</taxon>
        <taxon>Actinomycetes</taxon>
        <taxon>Mycobacteriales</taxon>
        <taxon>Corynebacteriaceae</taxon>
        <taxon>Corynebacterium</taxon>
    </lineage>
</organism>
<feature type="transmembrane region" description="Helical" evidence="1">
    <location>
        <begin position="39"/>
        <end position="59"/>
    </location>
</feature>
<dbReference type="Proteomes" id="UP000296352">
    <property type="component" value="Chromosome"/>
</dbReference>
<dbReference type="PANTHER" id="PTHR37309:SF1">
    <property type="entry name" value="SLR0284 PROTEIN"/>
    <property type="match status" value="1"/>
</dbReference>
<feature type="transmembrane region" description="Helical" evidence="1">
    <location>
        <begin position="105"/>
        <end position="127"/>
    </location>
</feature>